<keyword evidence="2" id="KW-0812">Transmembrane</keyword>
<dbReference type="CDD" id="cd00060">
    <property type="entry name" value="FHA"/>
    <property type="match status" value="1"/>
</dbReference>
<evidence type="ECO:0000256" key="2">
    <source>
        <dbReference type="SAM" id="Phobius"/>
    </source>
</evidence>
<dbReference type="EMBL" id="CAIF01000271">
    <property type="protein sequence ID" value="CCH46762.1"/>
    <property type="molecule type" value="Genomic_DNA"/>
</dbReference>
<dbReference type="Gene3D" id="2.60.200.20">
    <property type="match status" value="1"/>
</dbReference>
<keyword evidence="2" id="KW-1133">Transmembrane helix</keyword>
<dbReference type="PROSITE" id="PS50006">
    <property type="entry name" value="FHA_DOMAIN"/>
    <property type="match status" value="1"/>
</dbReference>
<keyword evidence="4" id="KW-0489">Methyltransferase</keyword>
<dbReference type="Pfam" id="PF00498">
    <property type="entry name" value="FHA"/>
    <property type="match status" value="1"/>
</dbReference>
<comment type="caution">
    <text evidence="4">The sequence shown here is derived from an EMBL/GenBank/DDBJ whole genome shotgun (WGS) entry which is preliminary data.</text>
</comment>
<evidence type="ECO:0000259" key="3">
    <source>
        <dbReference type="PROSITE" id="PS50006"/>
    </source>
</evidence>
<keyword evidence="4" id="KW-0808">Transferase</keyword>
<proteinExistence type="predicted"/>
<name>K0KXL4_WICCF</name>
<evidence type="ECO:0000256" key="1">
    <source>
        <dbReference type="SAM" id="MobiDB-lite"/>
    </source>
</evidence>
<evidence type="ECO:0000313" key="4">
    <source>
        <dbReference type="EMBL" id="CCH46762.1"/>
    </source>
</evidence>
<dbReference type="EC" id="2.1.1.43" evidence="4"/>
<sequence length="410" mass="46983">MKSEITHRIIHLDKSQAGLIRIPIGRSSRGDDNQRVESIDNLYFDERTVSKIHAYIEINFDQISSQGYPSLVFIDNGSQHGVVWNDKRLPKNTRFSLKNNEIVGLVDLLNKNQFINTDTSSSSDETDESNTINHDTVYYSIDNSWQNASIKETRIKLQIGILKNNNDSFDLIVDKLKRVPSLIETKPIIDQVNANEMDGSLSSSVEEVFDNNNQYDFLKYHDDEGNISDSYESELENEIHLDKTLEIPEFSEDESVVFENENVEFTDLDAFDDELNELDELDQDQELDELDQDQELDFSKNKRKFDEIEETLSEIDQYSDFNEELNDQEEEEEHDNYNIQSRNADGIDKSTLKNEINLSDEQPLLKKKKTDSNNKISSHLLSGFAGLIFGAGLTFFGLASMGESLLENSV</sequence>
<dbReference type="GO" id="GO:0008168">
    <property type="term" value="F:methyltransferase activity"/>
    <property type="evidence" value="ECO:0007669"/>
    <property type="project" value="UniProtKB-KW"/>
</dbReference>
<dbReference type="InterPro" id="IPR008984">
    <property type="entry name" value="SMAD_FHA_dom_sf"/>
</dbReference>
<keyword evidence="5" id="KW-1185">Reference proteome</keyword>
<dbReference type="GO" id="GO:0032259">
    <property type="term" value="P:methylation"/>
    <property type="evidence" value="ECO:0007669"/>
    <property type="project" value="UniProtKB-KW"/>
</dbReference>
<gene>
    <name evidence="4" type="ORF">BN7_6361</name>
</gene>
<keyword evidence="2" id="KW-0472">Membrane</keyword>
<feature type="compositionally biased region" description="Acidic residues" evidence="1">
    <location>
        <begin position="324"/>
        <end position="334"/>
    </location>
</feature>
<reference evidence="4 5" key="1">
    <citation type="journal article" date="2012" name="Eukaryot. Cell">
        <title>Draft genome sequence of Wickerhamomyces ciferrii NRRL Y-1031 F-60-10.</title>
        <authorList>
            <person name="Schneider J."/>
            <person name="Andrea H."/>
            <person name="Blom J."/>
            <person name="Jaenicke S."/>
            <person name="Ruckert C."/>
            <person name="Schorsch C."/>
            <person name="Szczepanowski R."/>
            <person name="Farwick M."/>
            <person name="Goesmann A."/>
            <person name="Puhler A."/>
            <person name="Schaffer S."/>
            <person name="Tauch A."/>
            <person name="Kohler T."/>
            <person name="Brinkrolf K."/>
        </authorList>
    </citation>
    <scope>NUCLEOTIDE SEQUENCE [LARGE SCALE GENOMIC DNA]</scope>
    <source>
        <strain evidence="5">ATCC 14091 / BCRC 22168 / CBS 111 / JCM 3599 / NBRC 0793 / NRRL Y-1031 F-60-10</strain>
    </source>
</reference>
<dbReference type="Proteomes" id="UP000009328">
    <property type="component" value="Unassembled WGS sequence"/>
</dbReference>
<feature type="transmembrane region" description="Helical" evidence="2">
    <location>
        <begin position="376"/>
        <end position="399"/>
    </location>
</feature>
<organism evidence="4 5">
    <name type="scientific">Wickerhamomyces ciferrii (strain ATCC 14091 / BCRC 22168 / CBS 111 / JCM 3599 / NBRC 0793 / NRRL Y-1031 F-60-10)</name>
    <name type="common">Yeast</name>
    <name type="synonym">Pichia ciferrii</name>
    <dbReference type="NCBI Taxonomy" id="1206466"/>
    <lineage>
        <taxon>Eukaryota</taxon>
        <taxon>Fungi</taxon>
        <taxon>Dikarya</taxon>
        <taxon>Ascomycota</taxon>
        <taxon>Saccharomycotina</taxon>
        <taxon>Saccharomycetes</taxon>
        <taxon>Phaffomycetales</taxon>
        <taxon>Wickerhamomycetaceae</taxon>
        <taxon>Wickerhamomyces</taxon>
    </lineage>
</organism>
<dbReference type="InParanoid" id="K0KXL4"/>
<feature type="region of interest" description="Disordered" evidence="1">
    <location>
        <begin position="324"/>
        <end position="344"/>
    </location>
</feature>
<dbReference type="HOGENOM" id="CLU_671227_0_0_1"/>
<accession>K0KXL4</accession>
<evidence type="ECO:0000313" key="5">
    <source>
        <dbReference type="Proteomes" id="UP000009328"/>
    </source>
</evidence>
<dbReference type="InterPro" id="IPR000253">
    <property type="entry name" value="FHA_dom"/>
</dbReference>
<dbReference type="AlphaFoldDB" id="K0KXL4"/>
<protein>
    <submittedName>
        <fullName evidence="4">Histone-lysine N-methyltransferase</fullName>
        <ecNumber evidence="4">2.1.1.43</ecNumber>
    </submittedName>
</protein>
<dbReference type="SUPFAM" id="SSF49879">
    <property type="entry name" value="SMAD/FHA domain"/>
    <property type="match status" value="1"/>
</dbReference>
<feature type="domain" description="FHA" evidence="3">
    <location>
        <begin position="22"/>
        <end position="89"/>
    </location>
</feature>